<feature type="domain" description="HTH rpiR-type" evidence="1">
    <location>
        <begin position="2"/>
        <end position="78"/>
    </location>
</feature>
<protein>
    <submittedName>
        <fullName evidence="2">MurR/RpiR family transcriptional regulator</fullName>
    </submittedName>
</protein>
<keyword evidence="3" id="KW-1185">Reference proteome</keyword>
<dbReference type="PANTHER" id="PTHR30514:SF18">
    <property type="entry name" value="RPIR-FAMILY TRANSCRIPTIONAL REGULATOR"/>
    <property type="match status" value="1"/>
</dbReference>
<evidence type="ECO:0000313" key="2">
    <source>
        <dbReference type="EMBL" id="AUF83205.1"/>
    </source>
</evidence>
<dbReference type="Pfam" id="PF01418">
    <property type="entry name" value="HTH_6"/>
    <property type="match status" value="1"/>
</dbReference>
<dbReference type="PROSITE" id="PS51071">
    <property type="entry name" value="HTH_RPIR"/>
    <property type="match status" value="1"/>
</dbReference>
<dbReference type="InterPro" id="IPR000281">
    <property type="entry name" value="HTH_RpiR"/>
</dbReference>
<sequence length="255" mass="29110">MSKIINRIENIKEEENKIGSLIARSLHNSYLTGKFLSLKEIADACFVSQSTVTVFAKHLGCSGYRELITTLKIESNNLRANLPDKVDDFDLLAEFERSTIKTFKDQILYNEELVKISNIIKKSNNTFVLGAPQLLDETQYFCELLSVKISNIFLLSRRLSTYMFDKVNTISSGDTVVLFVAGNGTKTEVELYDMVTGIEGVKALVFCSESQLWKFEKKANDDTIIINIDSDYFPHQPLFRKLQVNYFLIKLFLLI</sequence>
<dbReference type="EMBL" id="CP025257">
    <property type="protein sequence ID" value="AUF83205.1"/>
    <property type="molecule type" value="Genomic_DNA"/>
</dbReference>
<gene>
    <name evidence="2" type="ORF">CXP39_00060</name>
</gene>
<dbReference type="SUPFAM" id="SSF46689">
    <property type="entry name" value="Homeodomain-like"/>
    <property type="match status" value="1"/>
</dbReference>
<name>A0A2K9C878_9MOLU</name>
<evidence type="ECO:0000259" key="1">
    <source>
        <dbReference type="PROSITE" id="PS51071"/>
    </source>
</evidence>
<dbReference type="InterPro" id="IPR009057">
    <property type="entry name" value="Homeodomain-like_sf"/>
</dbReference>
<proteinExistence type="predicted"/>
<dbReference type="KEGG" id="msyr:CXP39_00060"/>
<dbReference type="PANTHER" id="PTHR30514">
    <property type="entry name" value="GLUCOKINASE"/>
    <property type="match status" value="1"/>
</dbReference>
<dbReference type="Proteomes" id="UP000233419">
    <property type="component" value="Chromosome"/>
</dbReference>
<dbReference type="Gene3D" id="1.10.10.10">
    <property type="entry name" value="Winged helix-like DNA-binding domain superfamily/Winged helix DNA-binding domain"/>
    <property type="match status" value="1"/>
</dbReference>
<dbReference type="InterPro" id="IPR036388">
    <property type="entry name" value="WH-like_DNA-bd_sf"/>
</dbReference>
<organism evidence="2 3">
    <name type="scientific">Mesoplasma syrphidae</name>
    <dbReference type="NCBI Taxonomy" id="225999"/>
    <lineage>
        <taxon>Bacteria</taxon>
        <taxon>Bacillati</taxon>
        <taxon>Mycoplasmatota</taxon>
        <taxon>Mollicutes</taxon>
        <taxon>Entomoplasmatales</taxon>
        <taxon>Entomoplasmataceae</taxon>
        <taxon>Mesoplasma</taxon>
    </lineage>
</organism>
<dbReference type="OrthoDB" id="388934at2"/>
<dbReference type="RefSeq" id="WP_027048311.1">
    <property type="nucleotide sequence ID" value="NZ_CP025257.1"/>
</dbReference>
<dbReference type="GO" id="GO:0003700">
    <property type="term" value="F:DNA-binding transcription factor activity"/>
    <property type="evidence" value="ECO:0007669"/>
    <property type="project" value="InterPro"/>
</dbReference>
<accession>A0A2K9C878</accession>
<dbReference type="GO" id="GO:0003677">
    <property type="term" value="F:DNA binding"/>
    <property type="evidence" value="ECO:0007669"/>
    <property type="project" value="InterPro"/>
</dbReference>
<dbReference type="GO" id="GO:0097367">
    <property type="term" value="F:carbohydrate derivative binding"/>
    <property type="evidence" value="ECO:0007669"/>
    <property type="project" value="InterPro"/>
</dbReference>
<dbReference type="AlphaFoldDB" id="A0A2K9C878"/>
<evidence type="ECO:0000313" key="3">
    <source>
        <dbReference type="Proteomes" id="UP000233419"/>
    </source>
</evidence>
<reference evidence="2 3" key="1">
    <citation type="submission" date="2017-12" db="EMBL/GenBank/DDBJ databases">
        <title>Mesoplasma syrphidae YJS, Complete Genome.</title>
        <authorList>
            <person name="Knight T.F."/>
            <person name="Citino T."/>
            <person name="Rubinstein R."/>
            <person name="Neuschaefer Z."/>
        </authorList>
    </citation>
    <scope>NUCLEOTIDE SEQUENCE [LARGE SCALE GENOMIC DNA]</scope>
    <source>
        <strain evidence="2 3">YJS</strain>
    </source>
</reference>
<dbReference type="InterPro" id="IPR047640">
    <property type="entry name" value="RpiR-like"/>
</dbReference>